<dbReference type="InterPro" id="IPR034136">
    <property type="entry name" value="TOPRIM_Topo6A/Spo11"/>
</dbReference>
<dbReference type="InterPro" id="IPR036078">
    <property type="entry name" value="Spo11/TopoVI_A_sf"/>
</dbReference>
<evidence type="ECO:0000256" key="5">
    <source>
        <dbReference type="ARBA" id="ARBA00022723"/>
    </source>
</evidence>
<dbReference type="CDD" id="cd00223">
    <property type="entry name" value="TOPRIM_TopoIIB_SPO"/>
    <property type="match status" value="1"/>
</dbReference>
<accession>A0ABR4NST3</accession>
<evidence type="ECO:0000259" key="11">
    <source>
        <dbReference type="Pfam" id="PF04406"/>
    </source>
</evidence>
<evidence type="ECO:0000256" key="3">
    <source>
        <dbReference type="ARBA" id="ARBA00006559"/>
    </source>
</evidence>
<evidence type="ECO:0000256" key="1">
    <source>
        <dbReference type="ARBA" id="ARBA00000185"/>
    </source>
</evidence>
<comment type="catalytic activity">
    <reaction evidence="1 10">
        <text>ATP-dependent breakage, passage and rejoining of double-stranded DNA.</text>
        <dbReference type="EC" id="5.6.2.2"/>
    </reaction>
</comment>
<keyword evidence="7 10" id="KW-0799">Topoisomerase</keyword>
<dbReference type="EC" id="5.6.2.2" evidence="4"/>
<keyword evidence="6" id="KW-0460">Magnesium</keyword>
<dbReference type="Pfam" id="PF21180">
    <property type="entry name" value="TOP6A-Spo11_Toprim"/>
    <property type="match status" value="1"/>
</dbReference>
<evidence type="ECO:0000256" key="8">
    <source>
        <dbReference type="ARBA" id="ARBA00023125"/>
    </source>
</evidence>
<protein>
    <recommendedName>
        <fullName evidence="4">DNA topoisomerase (ATP-hydrolyzing)</fullName>
        <ecNumber evidence="4">5.6.2.2</ecNumber>
    </recommendedName>
</protein>
<dbReference type="InterPro" id="IPR013049">
    <property type="entry name" value="Spo11/TopoVI_A_N"/>
</dbReference>
<dbReference type="Gene3D" id="1.10.10.10">
    <property type="entry name" value="Winged helix-like DNA-binding domain superfamily/Winged helix DNA-binding domain"/>
    <property type="match status" value="1"/>
</dbReference>
<dbReference type="PROSITE" id="PS52041">
    <property type="entry name" value="TOPO_IIB"/>
    <property type="match status" value="1"/>
</dbReference>
<feature type="active site" description="O-(5'-phospho-DNA)-tyrosine intermediate" evidence="10">
    <location>
        <position position="118"/>
    </location>
</feature>
<dbReference type="Proteomes" id="UP001623330">
    <property type="component" value="Unassembled WGS sequence"/>
</dbReference>
<comment type="similarity">
    <text evidence="3 10">Belongs to the TOP6A family.</text>
</comment>
<proteinExistence type="inferred from homology"/>
<keyword evidence="5" id="KW-0479">Metal-binding</keyword>
<evidence type="ECO:0000256" key="2">
    <source>
        <dbReference type="ARBA" id="ARBA00001946"/>
    </source>
</evidence>
<sequence length="361" mass="41286">MEYSLGDLMDARDKKELSTRLQAKKRVITLGNGGTEKYFIKDSIRESFVLAENSVMKQHAGFIFRGSGYKIDKKWQFPPAGVYHPKAIPRLPVIATVLRQIENNISKNVVSTFRDVYYRNTELFGNQKGVVEAVDQIQRMYNIRNRLDLNIRAAQKGLIYSPFTIAINNSTYNQCAVISADKSELIPNHDYDTCTIRLNCPEESKLSVLVLEKEAVYNNVIQLRFQNTVIVTGKGYPDILTRDFLARLHQDNPKVSITILTDADPYGISIALKYIQCFKNNNVNYIARQGVSILDLLDTQISSVAQVLRLEQRAIRISQKLVSQDLPSNMKLELQRQLFFMKKGEMNTKMNVNMLSKYINL</sequence>
<comment type="caution">
    <text evidence="13">The sequence shown here is derived from an EMBL/GenBank/DDBJ whole genome shotgun (WGS) entry which is preliminary data.</text>
</comment>
<dbReference type="PANTHER" id="PTHR10848:SF0">
    <property type="entry name" value="MEIOTIC RECOMBINATION PROTEIN SPO11"/>
    <property type="match status" value="1"/>
</dbReference>
<feature type="domain" description="Spo11/DNA topoisomerase VI subunit A N-terminal" evidence="11">
    <location>
        <begin position="91"/>
        <end position="151"/>
    </location>
</feature>
<organism evidence="13 14">
    <name type="scientific">Nakaseomyces bracarensis</name>
    <dbReference type="NCBI Taxonomy" id="273131"/>
    <lineage>
        <taxon>Eukaryota</taxon>
        <taxon>Fungi</taxon>
        <taxon>Dikarya</taxon>
        <taxon>Ascomycota</taxon>
        <taxon>Saccharomycotina</taxon>
        <taxon>Saccharomycetes</taxon>
        <taxon>Saccharomycetales</taxon>
        <taxon>Saccharomycetaceae</taxon>
        <taxon>Nakaseomyces</taxon>
    </lineage>
</organism>
<evidence type="ECO:0000256" key="4">
    <source>
        <dbReference type="ARBA" id="ARBA00012895"/>
    </source>
</evidence>
<dbReference type="Pfam" id="PF04406">
    <property type="entry name" value="TP6A_N"/>
    <property type="match status" value="1"/>
</dbReference>
<dbReference type="EMBL" id="JBEVYD010000007">
    <property type="protein sequence ID" value="KAL3231405.1"/>
    <property type="molecule type" value="Genomic_DNA"/>
</dbReference>
<name>A0ABR4NST3_9SACH</name>
<evidence type="ECO:0000256" key="10">
    <source>
        <dbReference type="PROSITE-ProRule" id="PRU01385"/>
    </source>
</evidence>
<dbReference type="PRINTS" id="PR01550">
    <property type="entry name" value="TOP6AFAMILY"/>
</dbReference>
<comment type="cofactor">
    <cofactor evidence="2">
        <name>Mg(2+)</name>
        <dbReference type="ChEBI" id="CHEBI:18420"/>
    </cofactor>
</comment>
<reference evidence="13 14" key="1">
    <citation type="submission" date="2024-05" db="EMBL/GenBank/DDBJ databases">
        <title>Long read based assembly of the Candida bracarensis genome reveals expanded adhesin content.</title>
        <authorList>
            <person name="Marcet-Houben M."/>
            <person name="Ksiezopolska E."/>
            <person name="Gabaldon T."/>
        </authorList>
    </citation>
    <scope>NUCLEOTIDE SEQUENCE [LARGE SCALE GENOMIC DNA]</scope>
    <source>
        <strain evidence="13 14">CBM6</strain>
    </source>
</reference>
<keyword evidence="14" id="KW-1185">Reference proteome</keyword>
<dbReference type="Gene3D" id="3.40.1360.10">
    <property type="match status" value="1"/>
</dbReference>
<evidence type="ECO:0000256" key="6">
    <source>
        <dbReference type="ARBA" id="ARBA00022842"/>
    </source>
</evidence>
<gene>
    <name evidence="13" type="ORF">RNJ44_00440</name>
</gene>
<feature type="domain" description="Topoisomerase 6 subunit A/Spo11 TOPRIM" evidence="12">
    <location>
        <begin position="208"/>
        <end position="357"/>
    </location>
</feature>
<evidence type="ECO:0000313" key="14">
    <source>
        <dbReference type="Proteomes" id="UP001623330"/>
    </source>
</evidence>
<keyword evidence="8 10" id="KW-0238">DNA-binding</keyword>
<keyword evidence="9 10" id="KW-0413">Isomerase</keyword>
<dbReference type="InterPro" id="IPR002815">
    <property type="entry name" value="Spo11/TopoVI_A"/>
</dbReference>
<evidence type="ECO:0000256" key="9">
    <source>
        <dbReference type="ARBA" id="ARBA00023235"/>
    </source>
</evidence>
<evidence type="ECO:0000259" key="12">
    <source>
        <dbReference type="Pfam" id="PF21180"/>
    </source>
</evidence>
<evidence type="ECO:0000256" key="7">
    <source>
        <dbReference type="ARBA" id="ARBA00023029"/>
    </source>
</evidence>
<dbReference type="InterPro" id="IPR036388">
    <property type="entry name" value="WH-like_DNA-bd_sf"/>
</dbReference>
<dbReference type="SUPFAM" id="SSF56726">
    <property type="entry name" value="DNA topoisomerase IV, alpha subunit"/>
    <property type="match status" value="1"/>
</dbReference>
<dbReference type="PANTHER" id="PTHR10848">
    <property type="entry name" value="MEIOTIC RECOMBINATION PROTEIN SPO11"/>
    <property type="match status" value="1"/>
</dbReference>
<evidence type="ECO:0000313" key="13">
    <source>
        <dbReference type="EMBL" id="KAL3231405.1"/>
    </source>
</evidence>